<organism evidence="9 10">
    <name type="scientific">Xanthobacter agilis</name>
    <dbReference type="NCBI Taxonomy" id="47492"/>
    <lineage>
        <taxon>Bacteria</taxon>
        <taxon>Pseudomonadati</taxon>
        <taxon>Pseudomonadota</taxon>
        <taxon>Alphaproteobacteria</taxon>
        <taxon>Hyphomicrobiales</taxon>
        <taxon>Xanthobacteraceae</taxon>
        <taxon>Xanthobacter</taxon>
    </lineage>
</organism>
<feature type="domain" description="Fatty acid hydroxylase" evidence="8">
    <location>
        <begin position="92"/>
        <end position="225"/>
    </location>
</feature>
<keyword evidence="10" id="KW-1185">Reference proteome</keyword>
<dbReference type="PANTHER" id="PTHR21624:SF1">
    <property type="entry name" value="ALKYLGLYCEROL MONOOXYGENASE"/>
    <property type="match status" value="1"/>
</dbReference>
<evidence type="ECO:0000256" key="5">
    <source>
        <dbReference type="ARBA" id="ARBA00023098"/>
    </source>
</evidence>
<dbReference type="Pfam" id="PF04116">
    <property type="entry name" value="FA_hydroxylase"/>
    <property type="match status" value="1"/>
</dbReference>
<protein>
    <submittedName>
        <fullName evidence="9">Sterol desaturase/sphingolipid hydroxylase (Fatty acid hydroxylase superfamily)</fullName>
    </submittedName>
</protein>
<evidence type="ECO:0000256" key="7">
    <source>
        <dbReference type="SAM" id="Phobius"/>
    </source>
</evidence>
<evidence type="ECO:0000313" key="10">
    <source>
        <dbReference type="Proteomes" id="UP001241747"/>
    </source>
</evidence>
<proteinExistence type="predicted"/>
<keyword evidence="6 7" id="KW-0472">Membrane</keyword>
<evidence type="ECO:0000256" key="1">
    <source>
        <dbReference type="ARBA" id="ARBA00004127"/>
    </source>
</evidence>
<dbReference type="InterPro" id="IPR006694">
    <property type="entry name" value="Fatty_acid_hydroxylase"/>
</dbReference>
<evidence type="ECO:0000259" key="8">
    <source>
        <dbReference type="Pfam" id="PF04116"/>
    </source>
</evidence>
<feature type="transmembrane region" description="Helical" evidence="7">
    <location>
        <begin position="88"/>
        <end position="105"/>
    </location>
</feature>
<comment type="caution">
    <text evidence="9">The sequence shown here is derived from an EMBL/GenBank/DDBJ whole genome shotgun (WGS) entry which is preliminary data.</text>
</comment>
<keyword evidence="3 7" id="KW-1133">Transmembrane helix</keyword>
<gene>
    <name evidence="9" type="ORF">QOZ94_000582</name>
</gene>
<evidence type="ECO:0000256" key="4">
    <source>
        <dbReference type="ARBA" id="ARBA00023002"/>
    </source>
</evidence>
<evidence type="ECO:0000313" key="9">
    <source>
        <dbReference type="EMBL" id="MDQ0503812.1"/>
    </source>
</evidence>
<sequence>MMALLTAAPAEASGAGLMLAGLALLLMLAEALYLRISGGPGHDGAETAASLLVALGHKAIGVLTAGLVAVPVLFVADHRLLDIRIDGPWMVAVLFVAVDLAYYIHHRAMHKVRWLWATHAVHHSARRINLTAAVRLGWGGPLTGGIVFYLPLVALGFSPFAVFGMLGLGLAYQFALHLAHPPHLGPLEWVLNTPRHHLVHHASNRACLDRNFGGVLIVFDRLFGTFAEAPRDEALVFGLAGGAPGVNPLAVAMVGWVPLLRAVRDARGSRARLSALFGPPS</sequence>
<feature type="transmembrane region" description="Helical" evidence="7">
    <location>
        <begin position="146"/>
        <end position="172"/>
    </location>
</feature>
<dbReference type="EMBL" id="JAUSVY010000001">
    <property type="protein sequence ID" value="MDQ0503812.1"/>
    <property type="molecule type" value="Genomic_DNA"/>
</dbReference>
<keyword evidence="2 7" id="KW-0812">Transmembrane</keyword>
<dbReference type="PANTHER" id="PTHR21624">
    <property type="entry name" value="STEROL DESATURASE-RELATED PROTEIN"/>
    <property type="match status" value="1"/>
</dbReference>
<dbReference type="RefSeq" id="WP_237344871.1">
    <property type="nucleotide sequence ID" value="NZ_JABWGX010000006.1"/>
</dbReference>
<reference evidence="9 10" key="1">
    <citation type="submission" date="2023-07" db="EMBL/GenBank/DDBJ databases">
        <title>Genomic Encyclopedia of Type Strains, Phase IV (KMG-IV): sequencing the most valuable type-strain genomes for metagenomic binning, comparative biology and taxonomic classification.</title>
        <authorList>
            <person name="Goeker M."/>
        </authorList>
    </citation>
    <scope>NUCLEOTIDE SEQUENCE [LARGE SCALE GENOMIC DNA]</scope>
    <source>
        <strain evidence="9 10">DSM 3770</strain>
    </source>
</reference>
<keyword evidence="5" id="KW-0443">Lipid metabolism</keyword>
<name>A0ABU0L9J5_XANAG</name>
<evidence type="ECO:0000256" key="6">
    <source>
        <dbReference type="ARBA" id="ARBA00023136"/>
    </source>
</evidence>
<evidence type="ECO:0000256" key="2">
    <source>
        <dbReference type="ARBA" id="ARBA00022692"/>
    </source>
</evidence>
<comment type="subcellular location">
    <subcellularLocation>
        <location evidence="1">Endomembrane system</location>
        <topology evidence="1">Multi-pass membrane protein</topology>
    </subcellularLocation>
</comment>
<dbReference type="Proteomes" id="UP001241747">
    <property type="component" value="Unassembled WGS sequence"/>
</dbReference>
<keyword evidence="4" id="KW-0560">Oxidoreductase</keyword>
<dbReference type="InterPro" id="IPR051689">
    <property type="entry name" value="Sterol_desaturase/TMEM195"/>
</dbReference>
<evidence type="ECO:0000256" key="3">
    <source>
        <dbReference type="ARBA" id="ARBA00022989"/>
    </source>
</evidence>
<feature type="transmembrane region" description="Helical" evidence="7">
    <location>
        <begin position="55"/>
        <end position="76"/>
    </location>
</feature>
<accession>A0ABU0L9J5</accession>